<keyword evidence="4 5" id="KW-0949">S-adenosyl-L-methionine</keyword>
<keyword evidence="2 5" id="KW-0489">Methyltransferase</keyword>
<sequence>MSEPAADETDPTVGAGEAAARAPVVVLVETQMAENIGTAIRAMANFGLSELRLVKPRDGWPNERGIAAASRSDEVLAGITVFETLEEAIADCDLVLATTRRERDMIKEVIGPDEAAQRSLAAAHAGRRVAILFGRERIGLTNDEVVRSDAIVTLPIDPRFASLNIAQAVLIVAYEWRRAVTGGALPFSSFEGGEAATMAELLGLFEHLESALEAAGYFRSEDKRAVAVRAFRNIFQRISLTGGEVRTLRGVVAALEGRPTRPSKEKGPARTPPGTKP</sequence>
<organism evidence="8 9">
    <name type="scientific">Pseudoxanthobacter soli DSM 19599</name>
    <dbReference type="NCBI Taxonomy" id="1123029"/>
    <lineage>
        <taxon>Bacteria</taxon>
        <taxon>Pseudomonadati</taxon>
        <taxon>Pseudomonadota</taxon>
        <taxon>Alphaproteobacteria</taxon>
        <taxon>Hyphomicrobiales</taxon>
        <taxon>Segnochrobactraceae</taxon>
        <taxon>Pseudoxanthobacter</taxon>
    </lineage>
</organism>
<evidence type="ECO:0000256" key="2">
    <source>
        <dbReference type="ARBA" id="ARBA00022603"/>
    </source>
</evidence>
<dbReference type="Proteomes" id="UP000186406">
    <property type="component" value="Unassembled WGS sequence"/>
</dbReference>
<dbReference type="CDD" id="cd18093">
    <property type="entry name" value="SpoU-like_TrmJ"/>
    <property type="match status" value="1"/>
</dbReference>
<keyword evidence="5" id="KW-0963">Cytoplasm</keyword>
<dbReference type="GO" id="GO:0005829">
    <property type="term" value="C:cytosol"/>
    <property type="evidence" value="ECO:0007669"/>
    <property type="project" value="TreeGrafter"/>
</dbReference>
<dbReference type="InterPro" id="IPR029028">
    <property type="entry name" value="Alpha/beta_knot_MTases"/>
</dbReference>
<dbReference type="RefSeq" id="WP_073625256.1">
    <property type="nucleotide sequence ID" value="NZ_FRXO01000001.1"/>
</dbReference>
<feature type="domain" description="tRNA/rRNA methyltransferase SpoU type" evidence="7">
    <location>
        <begin position="24"/>
        <end position="174"/>
    </location>
</feature>
<dbReference type="AlphaFoldDB" id="A0A1M7Z4N3"/>
<comment type="catalytic activity">
    <reaction evidence="5">
        <text>cytidine(32) in tRNA + S-adenosyl-L-methionine = 2'-O-methylcytidine(32) in tRNA + S-adenosyl-L-homocysteine + H(+)</text>
        <dbReference type="Rhea" id="RHEA:42932"/>
        <dbReference type="Rhea" id="RHEA-COMP:10288"/>
        <dbReference type="Rhea" id="RHEA-COMP:10289"/>
        <dbReference type="ChEBI" id="CHEBI:15378"/>
        <dbReference type="ChEBI" id="CHEBI:57856"/>
        <dbReference type="ChEBI" id="CHEBI:59789"/>
        <dbReference type="ChEBI" id="CHEBI:74495"/>
        <dbReference type="ChEBI" id="CHEBI:82748"/>
        <dbReference type="EC" id="2.1.1.200"/>
    </reaction>
</comment>
<evidence type="ECO:0000256" key="5">
    <source>
        <dbReference type="RuleBase" id="RU362024"/>
    </source>
</evidence>
<dbReference type="SUPFAM" id="SSF75217">
    <property type="entry name" value="alpha/beta knot"/>
    <property type="match status" value="1"/>
</dbReference>
<dbReference type="Gene3D" id="3.40.1280.10">
    <property type="match status" value="1"/>
</dbReference>
<keyword evidence="3 8" id="KW-0808">Transferase</keyword>
<dbReference type="PANTHER" id="PTHR42786">
    <property type="entry name" value="TRNA/RRNA METHYLTRANSFERASE"/>
    <property type="match status" value="1"/>
</dbReference>
<dbReference type="NCBIfam" id="TIGR00050">
    <property type="entry name" value="rRNA_methyl_1"/>
    <property type="match status" value="1"/>
</dbReference>
<reference evidence="8 9" key="1">
    <citation type="submission" date="2016-12" db="EMBL/GenBank/DDBJ databases">
        <authorList>
            <person name="Song W.-J."/>
            <person name="Kurnit D.M."/>
        </authorList>
    </citation>
    <scope>NUCLEOTIDE SEQUENCE [LARGE SCALE GENOMIC DNA]</scope>
    <source>
        <strain evidence="8 9">DSM 19599</strain>
    </source>
</reference>
<dbReference type="InterPro" id="IPR004384">
    <property type="entry name" value="RNA_MeTrfase_TrmJ/LasT"/>
</dbReference>
<gene>
    <name evidence="5" type="primary">trmJ</name>
    <name evidence="8" type="ORF">SAMN02745172_00080</name>
</gene>
<dbReference type="InterPro" id="IPR029026">
    <property type="entry name" value="tRNA_m1G_MTases_N"/>
</dbReference>
<comment type="similarity">
    <text evidence="1">Belongs to the class IV-like SAM-binding methyltransferase superfamily. RNA methyltransferase TrmH family.</text>
</comment>
<comment type="subcellular location">
    <subcellularLocation>
        <location evidence="5">Cytoplasm</location>
    </subcellularLocation>
</comment>
<dbReference type="GO" id="GO:0106339">
    <property type="term" value="F:tRNA (cytidine(32)-2'-O)-methyltransferase activity"/>
    <property type="evidence" value="ECO:0007669"/>
    <property type="project" value="RHEA"/>
</dbReference>
<dbReference type="STRING" id="1123029.SAMN02745172_00080"/>
<evidence type="ECO:0000313" key="8">
    <source>
        <dbReference type="EMBL" id="SHO59829.1"/>
    </source>
</evidence>
<name>A0A1M7Z4N3_9HYPH</name>
<comment type="function">
    <text evidence="5">Catalyzes the formation of 2'O-methylated cytidine (Cm32) or 2'O-methylated uridine (Um32) at position 32 in tRNA.</text>
</comment>
<evidence type="ECO:0000256" key="1">
    <source>
        <dbReference type="ARBA" id="ARBA00007228"/>
    </source>
</evidence>
<evidence type="ECO:0000259" key="7">
    <source>
        <dbReference type="Pfam" id="PF00588"/>
    </source>
</evidence>
<evidence type="ECO:0000313" key="9">
    <source>
        <dbReference type="Proteomes" id="UP000186406"/>
    </source>
</evidence>
<feature type="region of interest" description="Disordered" evidence="6">
    <location>
        <begin position="256"/>
        <end position="277"/>
    </location>
</feature>
<dbReference type="InterPro" id="IPR001537">
    <property type="entry name" value="SpoU_MeTrfase"/>
</dbReference>
<dbReference type="Gene3D" id="1.10.8.590">
    <property type="match status" value="1"/>
</dbReference>
<evidence type="ECO:0000256" key="3">
    <source>
        <dbReference type="ARBA" id="ARBA00022679"/>
    </source>
</evidence>
<dbReference type="GO" id="GO:0160206">
    <property type="term" value="F:tRNA (cytidine(32)/uridine(32)-2'-O)-methyltransferase activity"/>
    <property type="evidence" value="ECO:0007669"/>
    <property type="project" value="UniProtKB-EC"/>
</dbReference>
<dbReference type="EC" id="2.1.1.200" evidence="5"/>
<comment type="subunit">
    <text evidence="5">Homodimer.</text>
</comment>
<keyword evidence="9" id="KW-1185">Reference proteome</keyword>
<dbReference type="PANTHER" id="PTHR42786:SF7">
    <property type="entry name" value="TRNA_RRNA METHYLTRANSFERASE SPOU TYPE DOMAIN-CONTAINING PROTEIN"/>
    <property type="match status" value="1"/>
</dbReference>
<dbReference type="OrthoDB" id="9806346at2"/>
<dbReference type="PIRSF" id="PIRSF004808">
    <property type="entry name" value="LasT"/>
    <property type="match status" value="1"/>
</dbReference>
<dbReference type="GO" id="GO:0002128">
    <property type="term" value="P:tRNA nucleoside ribose methylation"/>
    <property type="evidence" value="ECO:0007669"/>
    <property type="project" value="TreeGrafter"/>
</dbReference>
<evidence type="ECO:0000256" key="6">
    <source>
        <dbReference type="SAM" id="MobiDB-lite"/>
    </source>
</evidence>
<comment type="catalytic activity">
    <reaction evidence="5">
        <text>uridine(32) in tRNA + S-adenosyl-L-methionine = 2'-O-methyluridine(32) in tRNA + S-adenosyl-L-homocysteine + H(+)</text>
        <dbReference type="Rhea" id="RHEA:42936"/>
        <dbReference type="Rhea" id="RHEA-COMP:10107"/>
        <dbReference type="Rhea" id="RHEA-COMP:10290"/>
        <dbReference type="ChEBI" id="CHEBI:15378"/>
        <dbReference type="ChEBI" id="CHEBI:57856"/>
        <dbReference type="ChEBI" id="CHEBI:59789"/>
        <dbReference type="ChEBI" id="CHEBI:65315"/>
        <dbReference type="ChEBI" id="CHEBI:74478"/>
        <dbReference type="EC" id="2.1.1.200"/>
    </reaction>
</comment>
<protein>
    <recommendedName>
        <fullName evidence="5">tRNA (cytidine/uridine-2'-O-)-methyltransferase TrmJ</fullName>
        <ecNumber evidence="5">2.1.1.200</ecNumber>
    </recommendedName>
    <alternativeName>
        <fullName evidence="5">tRNA (cytidine(32)/uridine(32)-2'-O)-methyltransferase</fullName>
    </alternativeName>
    <alternativeName>
        <fullName evidence="5">tRNA Cm32/Um32 methyltransferase</fullName>
    </alternativeName>
</protein>
<evidence type="ECO:0000256" key="4">
    <source>
        <dbReference type="ARBA" id="ARBA00022691"/>
    </source>
</evidence>
<dbReference type="Pfam" id="PF00588">
    <property type="entry name" value="SpoU_methylase"/>
    <property type="match status" value="1"/>
</dbReference>
<keyword evidence="5" id="KW-0819">tRNA processing</keyword>
<dbReference type="EMBL" id="FRXO01000001">
    <property type="protein sequence ID" value="SHO59829.1"/>
    <property type="molecule type" value="Genomic_DNA"/>
</dbReference>
<feature type="compositionally biased region" description="Basic and acidic residues" evidence="6">
    <location>
        <begin position="258"/>
        <end position="268"/>
    </location>
</feature>
<accession>A0A1M7Z4N3</accession>
<proteinExistence type="inferred from homology"/>
<dbReference type="GO" id="GO:0003723">
    <property type="term" value="F:RNA binding"/>
    <property type="evidence" value="ECO:0007669"/>
    <property type="project" value="InterPro"/>
</dbReference>